<dbReference type="EMBL" id="JAUESC010000388">
    <property type="protein sequence ID" value="KAK0570991.1"/>
    <property type="molecule type" value="Genomic_DNA"/>
</dbReference>
<proteinExistence type="predicted"/>
<keyword evidence="5" id="KW-0378">Hydrolase</keyword>
<evidence type="ECO:0000256" key="5">
    <source>
        <dbReference type="ARBA" id="ARBA00022801"/>
    </source>
</evidence>
<keyword evidence="6" id="KW-0695">RNA-directed DNA polymerase</keyword>
<dbReference type="PANTHER" id="PTHR37984:SF5">
    <property type="entry name" value="PROTEIN NYNRIN-LIKE"/>
    <property type="match status" value="1"/>
</dbReference>
<evidence type="ECO:0000259" key="8">
    <source>
        <dbReference type="Pfam" id="PF17917"/>
    </source>
</evidence>
<sequence length="328" mass="37537">MPFGLCNAPATFQRCMMSIFSDMLEKYIEVFMDDFSVFGNSFDHYLDNLTNVLKRCTETNLTLSWEKSHFMVKSGIVLGHVISDKGIKVDRAKIEVIAKLPPPTSVKGVRSFLGHAGSKVIVYSDHAALKYLLTKKEAKLRLLRWILLLQEFDLEIRDKKCSENVVADHLSRLVENENVEESTKLVPINENFPDEQLMAVGVNDPWYADIVNYLANGVIPADLTSQAKRRFISITRQYFWDEPYLFKYGPDQIIRRCVPEEEQQDVLKFCHTLSCGGHFSAKKTALKVLQSGFFWTSLFKDAYTFCISCDRCQRTGNIGKRDEMPLSS</sequence>
<keyword evidence="2" id="KW-0548">Nucleotidyltransferase</keyword>
<dbReference type="InterPro" id="IPR043128">
    <property type="entry name" value="Rev_trsase/Diguanyl_cyclase"/>
</dbReference>
<keyword evidence="3" id="KW-0540">Nuclease</keyword>
<dbReference type="AlphaFoldDB" id="A0AA39RC78"/>
<feature type="domain" description="Integrase zinc-binding" evidence="9">
    <location>
        <begin position="258"/>
        <end position="315"/>
    </location>
</feature>
<dbReference type="Pfam" id="PF17921">
    <property type="entry name" value="Integrase_H2C2"/>
    <property type="match status" value="1"/>
</dbReference>
<dbReference type="Gene3D" id="1.10.340.70">
    <property type="match status" value="1"/>
</dbReference>
<name>A0AA39RC78_ACESA</name>
<dbReference type="InterPro" id="IPR043502">
    <property type="entry name" value="DNA/RNA_pol_sf"/>
</dbReference>
<dbReference type="GO" id="GO:0004519">
    <property type="term" value="F:endonuclease activity"/>
    <property type="evidence" value="ECO:0007669"/>
    <property type="project" value="UniProtKB-KW"/>
</dbReference>
<reference evidence="10" key="1">
    <citation type="journal article" date="2022" name="Plant J.">
        <title>Strategies of tolerance reflected in two North American maple genomes.</title>
        <authorList>
            <person name="McEvoy S.L."/>
            <person name="Sezen U.U."/>
            <person name="Trouern-Trend A."/>
            <person name="McMahon S.M."/>
            <person name="Schaberg P.G."/>
            <person name="Yang J."/>
            <person name="Wegrzyn J.L."/>
            <person name="Swenson N.G."/>
        </authorList>
    </citation>
    <scope>NUCLEOTIDE SEQUENCE</scope>
    <source>
        <strain evidence="10">NS2018</strain>
    </source>
</reference>
<dbReference type="Proteomes" id="UP001168877">
    <property type="component" value="Unassembled WGS sequence"/>
</dbReference>
<evidence type="ECO:0000313" key="11">
    <source>
        <dbReference type="Proteomes" id="UP001168877"/>
    </source>
</evidence>
<evidence type="ECO:0000256" key="2">
    <source>
        <dbReference type="ARBA" id="ARBA00022695"/>
    </source>
</evidence>
<keyword evidence="1" id="KW-0808">Transferase</keyword>
<feature type="domain" description="Reverse transcriptase" evidence="7">
    <location>
        <begin position="1"/>
        <end position="81"/>
    </location>
</feature>
<organism evidence="10 11">
    <name type="scientific">Acer saccharum</name>
    <name type="common">Sugar maple</name>
    <dbReference type="NCBI Taxonomy" id="4024"/>
    <lineage>
        <taxon>Eukaryota</taxon>
        <taxon>Viridiplantae</taxon>
        <taxon>Streptophyta</taxon>
        <taxon>Embryophyta</taxon>
        <taxon>Tracheophyta</taxon>
        <taxon>Spermatophyta</taxon>
        <taxon>Magnoliopsida</taxon>
        <taxon>eudicotyledons</taxon>
        <taxon>Gunneridae</taxon>
        <taxon>Pentapetalae</taxon>
        <taxon>rosids</taxon>
        <taxon>malvids</taxon>
        <taxon>Sapindales</taxon>
        <taxon>Sapindaceae</taxon>
        <taxon>Hippocastanoideae</taxon>
        <taxon>Acereae</taxon>
        <taxon>Acer</taxon>
    </lineage>
</organism>
<accession>A0AA39RC78</accession>
<evidence type="ECO:0000256" key="4">
    <source>
        <dbReference type="ARBA" id="ARBA00022759"/>
    </source>
</evidence>
<comment type="caution">
    <text evidence="10">The sequence shown here is derived from an EMBL/GenBank/DDBJ whole genome shotgun (WGS) entry which is preliminary data.</text>
</comment>
<dbReference type="SUPFAM" id="SSF56672">
    <property type="entry name" value="DNA/RNA polymerases"/>
    <property type="match status" value="1"/>
</dbReference>
<evidence type="ECO:0000256" key="6">
    <source>
        <dbReference type="ARBA" id="ARBA00022918"/>
    </source>
</evidence>
<evidence type="ECO:0000256" key="3">
    <source>
        <dbReference type="ARBA" id="ARBA00022722"/>
    </source>
</evidence>
<dbReference type="Gene3D" id="3.30.70.270">
    <property type="match status" value="1"/>
</dbReference>
<keyword evidence="4" id="KW-0255">Endonuclease</keyword>
<dbReference type="InterPro" id="IPR000477">
    <property type="entry name" value="RT_dom"/>
</dbReference>
<protein>
    <submittedName>
        <fullName evidence="10">Uncharacterized protein</fullName>
    </submittedName>
</protein>
<dbReference type="InterPro" id="IPR041588">
    <property type="entry name" value="Integrase_H2C2"/>
</dbReference>
<evidence type="ECO:0000259" key="9">
    <source>
        <dbReference type="Pfam" id="PF17921"/>
    </source>
</evidence>
<dbReference type="Pfam" id="PF00078">
    <property type="entry name" value="RVT_1"/>
    <property type="match status" value="1"/>
</dbReference>
<dbReference type="Pfam" id="PF17917">
    <property type="entry name" value="RT_RNaseH"/>
    <property type="match status" value="1"/>
</dbReference>
<evidence type="ECO:0000313" key="10">
    <source>
        <dbReference type="EMBL" id="KAK0570991.1"/>
    </source>
</evidence>
<gene>
    <name evidence="10" type="ORF">LWI29_009533</name>
</gene>
<evidence type="ECO:0000256" key="1">
    <source>
        <dbReference type="ARBA" id="ARBA00022679"/>
    </source>
</evidence>
<reference evidence="10" key="2">
    <citation type="submission" date="2023-06" db="EMBL/GenBank/DDBJ databases">
        <authorList>
            <person name="Swenson N.G."/>
            <person name="Wegrzyn J.L."/>
            <person name="Mcevoy S.L."/>
        </authorList>
    </citation>
    <scope>NUCLEOTIDE SEQUENCE</scope>
    <source>
        <strain evidence="10">NS2018</strain>
        <tissue evidence="10">Leaf</tissue>
    </source>
</reference>
<keyword evidence="11" id="KW-1185">Reference proteome</keyword>
<evidence type="ECO:0000259" key="7">
    <source>
        <dbReference type="Pfam" id="PF00078"/>
    </source>
</evidence>
<feature type="domain" description="Reverse transcriptase RNase H-like" evidence="8">
    <location>
        <begin position="116"/>
        <end position="152"/>
    </location>
</feature>
<dbReference type="GO" id="GO:0003964">
    <property type="term" value="F:RNA-directed DNA polymerase activity"/>
    <property type="evidence" value="ECO:0007669"/>
    <property type="project" value="UniProtKB-KW"/>
</dbReference>
<dbReference type="PANTHER" id="PTHR37984">
    <property type="entry name" value="PROTEIN CBG26694"/>
    <property type="match status" value="1"/>
</dbReference>
<dbReference type="InterPro" id="IPR041373">
    <property type="entry name" value="RT_RNaseH"/>
</dbReference>
<dbReference type="CDD" id="cd01647">
    <property type="entry name" value="RT_LTR"/>
    <property type="match status" value="1"/>
</dbReference>
<dbReference type="InterPro" id="IPR050951">
    <property type="entry name" value="Retrovirus_Pol_polyprotein"/>
</dbReference>
<dbReference type="GO" id="GO:0016787">
    <property type="term" value="F:hydrolase activity"/>
    <property type="evidence" value="ECO:0007669"/>
    <property type="project" value="UniProtKB-KW"/>
</dbReference>